<dbReference type="InterPro" id="IPR014202">
    <property type="entry name" value="Spore_II_R"/>
</dbReference>
<protein>
    <submittedName>
        <fullName evidence="1">Stage II sporulation protein R</fullName>
    </submittedName>
</protein>
<dbReference type="Pfam" id="PF09551">
    <property type="entry name" value="Spore_II_R"/>
    <property type="match status" value="1"/>
</dbReference>
<evidence type="ECO:0000313" key="2">
    <source>
        <dbReference type="Proteomes" id="UP000681526"/>
    </source>
</evidence>
<proteinExistence type="predicted"/>
<organism evidence="1 2">
    <name type="scientific">Thermobacillus xylanilyticus</name>
    <dbReference type="NCBI Taxonomy" id="76633"/>
    <lineage>
        <taxon>Bacteria</taxon>
        <taxon>Bacillati</taxon>
        <taxon>Bacillota</taxon>
        <taxon>Bacilli</taxon>
        <taxon>Bacillales</taxon>
        <taxon>Paenibacillaceae</taxon>
        <taxon>Thermobacillus</taxon>
    </lineage>
</organism>
<keyword evidence="2" id="KW-1185">Reference proteome</keyword>
<evidence type="ECO:0000313" key="1">
    <source>
        <dbReference type="EMBL" id="CAG5091974.1"/>
    </source>
</evidence>
<gene>
    <name evidence="1" type="primary">txxe 3529-spoIIR</name>
    <name evidence="1" type="ORF">TXXE_17335</name>
</gene>
<reference evidence="1 2" key="1">
    <citation type="submission" date="2021-04" db="EMBL/GenBank/DDBJ databases">
        <authorList>
            <person name="Rakotoarivonina H."/>
        </authorList>
    </citation>
    <scope>NUCLEOTIDE SEQUENCE [LARGE SCALE GENOMIC DNA]</scope>
    <source>
        <strain evidence="1 2">XE</strain>
    </source>
</reference>
<name>A0ABM8V8D2_THEXY</name>
<comment type="caution">
    <text evidence="1">The sequence shown here is derived from an EMBL/GenBank/DDBJ whole genome shotgun (WGS) entry which is preliminary data.</text>
</comment>
<dbReference type="Proteomes" id="UP000681526">
    <property type="component" value="Unassembled WGS sequence"/>
</dbReference>
<dbReference type="RefSeq" id="WP_213486209.1">
    <property type="nucleotide sequence ID" value="NZ_CAJRAY010000088.1"/>
</dbReference>
<dbReference type="NCBIfam" id="TIGR02837">
    <property type="entry name" value="spore_II_R"/>
    <property type="match status" value="1"/>
</dbReference>
<dbReference type="EMBL" id="CAJRAY010000088">
    <property type="protein sequence ID" value="CAG5091974.1"/>
    <property type="molecule type" value="Genomic_DNA"/>
</dbReference>
<accession>A0ABM8V8D2</accession>
<sequence length="237" mass="25679">MVIRHYPFVFSYRPVYGYVVLLVMLLAMSWENAQNNAAIVEGAIPEESIRIRILANSDSAADQAVKRHVRNAIADELRQLSAGADSIAEAREAIAGALPELETMVKRELEMRGFDYPAAVKLGPVPFPAKIYGNRVYPAGQYEALLITLGEGKGENWWCVLFPPLCFADAVGAGKADKGEAVTKDAAGSGAKEASAFAAQDAQDGGVKAGASQNVEVKFAVWELLQRILDFFKRLFG</sequence>